<dbReference type="Proteomes" id="UP000238326">
    <property type="component" value="Unassembled WGS sequence"/>
</dbReference>
<name>A0A2S9KCD3_9BURK</name>
<proteinExistence type="predicted"/>
<evidence type="ECO:0000313" key="2">
    <source>
        <dbReference type="Proteomes" id="UP000238326"/>
    </source>
</evidence>
<accession>A0A2S9KCD3</accession>
<dbReference type="OrthoDB" id="8481735at2"/>
<dbReference type="InterPro" id="IPR035338">
    <property type="entry name" value="KleA/KleC-like"/>
</dbReference>
<keyword evidence="2" id="KW-1185">Reference proteome</keyword>
<dbReference type="AlphaFoldDB" id="A0A2S9KCD3"/>
<sequence length="80" mass="9028">MSKSNDKIMPWVDALPNVQSTDFQVRRDQIEAMIAEADELVKQAEELRGRAYFATLKLEACAKGKWSLQVVEQAKRSVGC</sequence>
<dbReference type="RefSeq" id="WP_105730328.1">
    <property type="nucleotide sequence ID" value="NZ_CAXYWD010000031.1"/>
</dbReference>
<comment type="caution">
    <text evidence="1">The sequence shown here is derived from an EMBL/GenBank/DDBJ whole genome shotgun (WGS) entry which is preliminary data.</text>
</comment>
<dbReference type="EMBL" id="PVLR01000037">
    <property type="protein sequence ID" value="PRD68117.1"/>
    <property type="molecule type" value="Genomic_DNA"/>
</dbReference>
<organism evidence="1 2">
    <name type="scientific">Malikia spinosa</name>
    <dbReference type="NCBI Taxonomy" id="86180"/>
    <lineage>
        <taxon>Bacteria</taxon>
        <taxon>Pseudomonadati</taxon>
        <taxon>Pseudomonadota</taxon>
        <taxon>Betaproteobacteria</taxon>
        <taxon>Burkholderiales</taxon>
        <taxon>Comamonadaceae</taxon>
        <taxon>Malikia</taxon>
    </lineage>
</organism>
<reference evidence="1 2" key="1">
    <citation type="submission" date="2018-03" db="EMBL/GenBank/DDBJ databases">
        <title>Comparative genomics illustrates the genes involved in a hyperalkaliphilic mechanisms of Serpentinomonas isolated from highly-alkaline calcium-rich serpentinized springs.</title>
        <authorList>
            <person name="Suzuki S."/>
            <person name="Ishii S."/>
            <person name="Walworth N."/>
            <person name="Bird L."/>
            <person name="Kuenen J.G."/>
            <person name="Nealson K.H."/>
        </authorList>
    </citation>
    <scope>NUCLEOTIDE SEQUENCE [LARGE SCALE GENOMIC DNA]</scope>
    <source>
        <strain evidence="1 2">83</strain>
    </source>
</reference>
<protein>
    <submittedName>
        <fullName evidence="1">Protein kleA</fullName>
    </submittedName>
</protein>
<gene>
    <name evidence="1" type="ORF">C6P61_12840</name>
</gene>
<evidence type="ECO:0000313" key="1">
    <source>
        <dbReference type="EMBL" id="PRD68117.1"/>
    </source>
</evidence>
<dbReference type="Pfam" id="PF17383">
    <property type="entry name" value="kleA_kleC"/>
    <property type="match status" value="1"/>
</dbReference>